<reference evidence="3 4" key="1">
    <citation type="submission" date="2015-03" db="EMBL/GenBank/DDBJ databases">
        <title>Draft Genome Sequence of S. carnosus subsp. utilis LTH 7013, Isolated from South Tirolean Ham.</title>
        <authorList>
            <person name="Mueller A."/>
            <person name="Huptas C."/>
            <person name="Wenning M."/>
            <person name="Weiss A."/>
            <person name="Schmidt H."/>
        </authorList>
    </citation>
    <scope>NUCLEOTIDE SEQUENCE [LARGE SCALE GENOMIC DNA]</scope>
    <source>
        <strain evidence="3 4">LTH7013</strain>
    </source>
</reference>
<name>A0AAJ0JPJ9_STACA</name>
<dbReference type="SUPFAM" id="SSF47413">
    <property type="entry name" value="lambda repressor-like DNA-binding domains"/>
    <property type="match status" value="1"/>
</dbReference>
<feature type="coiled-coil region" evidence="1">
    <location>
        <begin position="26"/>
        <end position="53"/>
    </location>
</feature>
<dbReference type="InterPro" id="IPR010982">
    <property type="entry name" value="Lambda_DNA-bd_dom_sf"/>
</dbReference>
<organism evidence="3 4">
    <name type="scientific">Staphylococcus carnosus</name>
    <dbReference type="NCBI Taxonomy" id="1281"/>
    <lineage>
        <taxon>Bacteria</taxon>
        <taxon>Bacillati</taxon>
        <taxon>Bacillota</taxon>
        <taxon>Bacilli</taxon>
        <taxon>Bacillales</taxon>
        <taxon>Staphylococcaceae</taxon>
        <taxon>Staphylococcus</taxon>
    </lineage>
</organism>
<evidence type="ECO:0000313" key="4">
    <source>
        <dbReference type="Proteomes" id="UP000033530"/>
    </source>
</evidence>
<comment type="caution">
    <text evidence="3">The sequence shown here is derived from an EMBL/GenBank/DDBJ whole genome shotgun (WGS) entry which is preliminary data.</text>
</comment>
<keyword evidence="1" id="KW-0175">Coiled coil</keyword>
<dbReference type="SMART" id="SM00530">
    <property type="entry name" value="HTH_XRE"/>
    <property type="match status" value="1"/>
</dbReference>
<evidence type="ECO:0000313" key="3">
    <source>
        <dbReference type="EMBL" id="KKB24967.1"/>
    </source>
</evidence>
<sequence length="75" mass="8595">MFIKDEHGKPIVLPLANWRKMKGLTQKSLAKQAEVTERTIQNYEDDTKNIRNARYSTIKRIAEALGIGTDNIFFG</sequence>
<dbReference type="Pfam" id="PF01381">
    <property type="entry name" value="HTH_3"/>
    <property type="match status" value="1"/>
</dbReference>
<accession>A0AAJ0JPJ9</accession>
<protein>
    <recommendedName>
        <fullName evidence="2">HTH cro/C1-type domain-containing protein</fullName>
    </recommendedName>
</protein>
<evidence type="ECO:0000256" key="1">
    <source>
        <dbReference type="SAM" id="Coils"/>
    </source>
</evidence>
<dbReference type="GO" id="GO:0003677">
    <property type="term" value="F:DNA binding"/>
    <property type="evidence" value="ECO:0007669"/>
    <property type="project" value="InterPro"/>
</dbReference>
<dbReference type="Gene3D" id="1.10.260.40">
    <property type="entry name" value="lambda repressor-like DNA-binding domains"/>
    <property type="match status" value="1"/>
</dbReference>
<dbReference type="Proteomes" id="UP000033530">
    <property type="component" value="Unassembled WGS sequence"/>
</dbReference>
<dbReference type="EMBL" id="LAIU01000005">
    <property type="protein sequence ID" value="KKB24967.1"/>
    <property type="molecule type" value="Genomic_DNA"/>
</dbReference>
<dbReference type="InterPro" id="IPR001387">
    <property type="entry name" value="Cro/C1-type_HTH"/>
</dbReference>
<gene>
    <name evidence="3" type="ORF">VV61_07755</name>
</gene>
<proteinExistence type="predicted"/>
<dbReference type="CDD" id="cd00093">
    <property type="entry name" value="HTH_XRE"/>
    <property type="match status" value="1"/>
</dbReference>
<dbReference type="PROSITE" id="PS50943">
    <property type="entry name" value="HTH_CROC1"/>
    <property type="match status" value="1"/>
</dbReference>
<evidence type="ECO:0000259" key="2">
    <source>
        <dbReference type="PROSITE" id="PS50943"/>
    </source>
</evidence>
<dbReference type="AlphaFoldDB" id="A0AAJ0JPJ9"/>
<dbReference type="RefSeq" id="WP_046100098.1">
    <property type="nucleotide sequence ID" value="NZ_BKAP01000003.1"/>
</dbReference>
<feature type="domain" description="HTH cro/C1-type" evidence="2">
    <location>
        <begin position="15"/>
        <end position="72"/>
    </location>
</feature>